<dbReference type="Proteomes" id="UP000694867">
    <property type="component" value="Unplaced"/>
</dbReference>
<name>A0AAJ6QLW8_9ACAR</name>
<dbReference type="InterPro" id="IPR000237">
    <property type="entry name" value="GRIP_dom"/>
</dbReference>
<feature type="coiled-coil region" evidence="1">
    <location>
        <begin position="640"/>
        <end position="904"/>
    </location>
</feature>
<dbReference type="GeneID" id="100903107"/>
<dbReference type="PROSITE" id="PS50913">
    <property type="entry name" value="GRIP"/>
    <property type="match status" value="1"/>
</dbReference>
<organism evidence="4 5">
    <name type="scientific">Galendromus occidentalis</name>
    <name type="common">western predatory mite</name>
    <dbReference type="NCBI Taxonomy" id="34638"/>
    <lineage>
        <taxon>Eukaryota</taxon>
        <taxon>Metazoa</taxon>
        <taxon>Ecdysozoa</taxon>
        <taxon>Arthropoda</taxon>
        <taxon>Chelicerata</taxon>
        <taxon>Arachnida</taxon>
        <taxon>Acari</taxon>
        <taxon>Parasitiformes</taxon>
        <taxon>Mesostigmata</taxon>
        <taxon>Gamasina</taxon>
        <taxon>Phytoseioidea</taxon>
        <taxon>Phytoseiidae</taxon>
        <taxon>Typhlodrominae</taxon>
        <taxon>Galendromus</taxon>
    </lineage>
</organism>
<accession>A0AAJ6QLW8</accession>
<dbReference type="Gene3D" id="1.10.287.1490">
    <property type="match status" value="1"/>
</dbReference>
<proteinExistence type="predicted"/>
<evidence type="ECO:0000256" key="1">
    <source>
        <dbReference type="SAM" id="Coils"/>
    </source>
</evidence>
<feature type="compositionally biased region" description="Polar residues" evidence="2">
    <location>
        <begin position="480"/>
        <end position="495"/>
    </location>
</feature>
<dbReference type="KEGG" id="goe:100903107"/>
<gene>
    <name evidence="5" type="primary">LOC100903107</name>
</gene>
<reference evidence="5" key="1">
    <citation type="submission" date="2025-08" db="UniProtKB">
        <authorList>
            <consortium name="RefSeq"/>
        </authorList>
    </citation>
    <scope>IDENTIFICATION</scope>
</reference>
<dbReference type="PANTHER" id="PTHR45615">
    <property type="entry name" value="MYOSIN HEAVY CHAIN, NON-MUSCLE"/>
    <property type="match status" value="1"/>
</dbReference>
<keyword evidence="4" id="KW-1185">Reference proteome</keyword>
<evidence type="ECO:0000313" key="4">
    <source>
        <dbReference type="Proteomes" id="UP000694867"/>
    </source>
</evidence>
<dbReference type="RefSeq" id="XP_003739206.1">
    <property type="nucleotide sequence ID" value="XM_003739158.2"/>
</dbReference>
<protein>
    <submittedName>
        <fullName evidence="5">GRIP and coiled-coil domain-containing protein 2</fullName>
    </submittedName>
</protein>
<feature type="region of interest" description="Disordered" evidence="2">
    <location>
        <begin position="177"/>
        <end position="197"/>
    </location>
</feature>
<dbReference type="PANTHER" id="PTHR45615:SF80">
    <property type="entry name" value="GRIP DOMAIN-CONTAINING PROTEIN"/>
    <property type="match status" value="1"/>
</dbReference>
<dbReference type="InterPro" id="IPR032023">
    <property type="entry name" value="GCC2_Rab_bind"/>
</dbReference>
<feature type="domain" description="GRIP" evidence="3">
    <location>
        <begin position="1235"/>
        <end position="1283"/>
    </location>
</feature>
<dbReference type="Gene3D" id="1.10.220.60">
    <property type="entry name" value="GRIP domain"/>
    <property type="match status" value="1"/>
</dbReference>
<feature type="coiled-coil region" evidence="1">
    <location>
        <begin position="988"/>
        <end position="1062"/>
    </location>
</feature>
<feature type="coiled-coil region" evidence="1">
    <location>
        <begin position="1191"/>
        <end position="1239"/>
    </location>
</feature>
<evidence type="ECO:0000256" key="2">
    <source>
        <dbReference type="SAM" id="MobiDB-lite"/>
    </source>
</evidence>
<feature type="coiled-coil region" evidence="1">
    <location>
        <begin position="355"/>
        <end position="431"/>
    </location>
</feature>
<feature type="region of interest" description="Disordered" evidence="2">
    <location>
        <begin position="1"/>
        <end position="31"/>
    </location>
</feature>
<feature type="compositionally biased region" description="Basic and acidic residues" evidence="2">
    <location>
        <begin position="188"/>
        <end position="197"/>
    </location>
</feature>
<dbReference type="SMART" id="SM00755">
    <property type="entry name" value="Grip"/>
    <property type="match status" value="1"/>
</dbReference>
<feature type="coiled-coil region" evidence="1">
    <location>
        <begin position="563"/>
        <end position="590"/>
    </location>
</feature>
<evidence type="ECO:0000259" key="3">
    <source>
        <dbReference type="PROSITE" id="PS50913"/>
    </source>
</evidence>
<sequence length="1294" mass="148397">MAESGDAPKASLPGPDAHFPPPPTLEEQNRDELLKLCKRQVLLLQKTKAKLDEHKTESAEKESRLLAQLDELSAQNGVLQSQITEEGQIRNDLSRKMEELEAQKAQLEETVRQVQANSANLNDFNETTNELNLLREEKRNLLEELESLGNIKENALDLEKQIAKLLDENEDLTSHLKEANEKSSNLETELKNHQDESERILSELREELMQSESRNTEMEEERQSLLKTQHRMLSRIETLESNERTLTANHDNDQAHIFQLSDSLERSSQEETIAKTELHKFKSQLMKTVALLVKGLKVIYESPVNQVERFLYLSCDMTEEILQLSPPQDPGEGLEKFRETIKPKLQGFIRGAECSRTLEQEKQKLLSSLSEATEHAETLKAALDVEKQKRSETEQKQLEIAEECQILKSTTTALTNQLEETQLKLEQLMSSPAEANSTDDDKNSCDEARTESQLLALRERVTSLESDLENERYLREEAQRTVNSHQASLESIEQSMSEKETENARLGAEATELRSQLEILKESLVQKTDLIESLHSTIDDMVEQTNRNVFSHPDDGCSVSCKLLRLFEQLAQDSEKLADVEQEMQRMRASEDPMETWLRKSLQQLITHIKAIGERNSTPATSPTPLAADTHANSDAVAMLKERDEKIVKLRNLLVKMKKELVEVKAKQPLMANNIQSLQNEYDKAVDKLEAEKNTGKELQKKIAQTMERVADMELQLSQVNDEKRQLLVEIERLQTGIHSADAVRAEAEAQVLVVQNELEKSRQEVDRLRDELSQHIQQTTTLQVEVSGLQQQLEKHRDAVDEGQELIARNKQLESEVKLAKESFEKLVIEKAQCEVRLNEISTRAADADDLARLRERLENELEDTHNKLAEALRQIELLEASLTTTEEQLQSKNEDLSELRLRESERCQRIHELQESLQTQKDSQSRMVRTLEGKANALKKDYDTAVLELQESKKQFEAYKLKVHSMMKTKKEAPEKKAELIDTTENQALKAAVSELTQKLETSKSDLEAALQEIVKLREACETSQKDLRARYEQDKIALSATIEEEKRALRLELESAHRAEIDAMMIRQKQEFERREMAHSNLVDILEEKLVEARSKLENLLEERKSRDASHSPVISSNSCNIVNNNDVFLDTPVRQPAEGSESTGNAPSFRSLPFDVIPSSGFQPLDKLLEHQDCPSFETFESITSRLEEAMKRIDHFTELLNESEVNNLRLSEQVRVLKEEVRRLERNKEREEQFGNLEYLKNVVLKYLTMKSERERLVPVLVTMLKLSPDERRVLQEGDQSWGLLPKFL</sequence>
<dbReference type="Pfam" id="PF01465">
    <property type="entry name" value="GRIP"/>
    <property type="match status" value="1"/>
</dbReference>
<dbReference type="Pfam" id="PF16704">
    <property type="entry name" value="Rab_bind"/>
    <property type="match status" value="1"/>
</dbReference>
<keyword evidence="1" id="KW-0175">Coiled coil</keyword>
<feature type="region of interest" description="Disordered" evidence="2">
    <location>
        <begin position="477"/>
        <end position="501"/>
    </location>
</feature>
<evidence type="ECO:0000313" key="5">
    <source>
        <dbReference type="RefSeq" id="XP_003739206.1"/>
    </source>
</evidence>